<evidence type="ECO:0000256" key="1">
    <source>
        <dbReference type="SAM" id="SignalP"/>
    </source>
</evidence>
<dbReference type="InterPro" id="IPR036582">
    <property type="entry name" value="Mao_N_sf"/>
</dbReference>
<evidence type="ECO:0000313" key="4">
    <source>
        <dbReference type="Proteomes" id="UP000298324"/>
    </source>
</evidence>
<dbReference type="SUPFAM" id="SSF55383">
    <property type="entry name" value="Copper amine oxidase, domain N"/>
    <property type="match status" value="1"/>
</dbReference>
<dbReference type="Gene3D" id="3.30.457.10">
    <property type="entry name" value="Copper amine oxidase-like, N-terminal domain"/>
    <property type="match status" value="1"/>
</dbReference>
<comment type="caution">
    <text evidence="3">The sequence shown here is derived from an EMBL/GenBank/DDBJ whole genome shotgun (WGS) entry which is preliminary data.</text>
</comment>
<dbReference type="EMBL" id="QFGA01000004">
    <property type="protein sequence ID" value="TEB04277.1"/>
    <property type="molecule type" value="Genomic_DNA"/>
</dbReference>
<organism evidence="3 4">
    <name type="scientific">Pelotomaculum schinkii</name>
    <dbReference type="NCBI Taxonomy" id="78350"/>
    <lineage>
        <taxon>Bacteria</taxon>
        <taxon>Bacillati</taxon>
        <taxon>Bacillota</taxon>
        <taxon>Clostridia</taxon>
        <taxon>Eubacteriales</taxon>
        <taxon>Desulfotomaculaceae</taxon>
        <taxon>Pelotomaculum</taxon>
    </lineage>
</organism>
<keyword evidence="4" id="KW-1185">Reference proteome</keyword>
<accession>A0A4Y7R5Z2</accession>
<feature type="domain" description="Copper amine oxidase-like N-terminal" evidence="2">
    <location>
        <begin position="29"/>
        <end position="74"/>
    </location>
</feature>
<sequence length="270" mass="30186">MKKFIIGLLIGVILASAGMAAGEEKPVKIVLNGKEVQPDTPPQIIDDRTFVPLRFVAESLGINVSWDADNWTVVMTTPENMPPYSLVSYQKINDEYGYVILGEVENGSNKTYSEGKVKAEVLDAGGNVIEKLTATLPPGITPGETAYFKMRSDSDKRNLVSSVKFSFSAKGEIDITPAEVSFSEVRFSRDPDIYNDFTYVTGEIERSDDDLKRKYNHPLVQVALFDKDGKLVNFGERDVDDFEQRKYGEFKITLEKGPDYASYKLKCFSD</sequence>
<feature type="chain" id="PRO_5038764955" description="Copper amine oxidase-like N-terminal domain-containing protein" evidence="1">
    <location>
        <begin position="21"/>
        <end position="270"/>
    </location>
</feature>
<evidence type="ECO:0000313" key="3">
    <source>
        <dbReference type="EMBL" id="TEB04277.1"/>
    </source>
</evidence>
<keyword evidence="1" id="KW-0732">Signal</keyword>
<name>A0A4Y7R5Z2_9FIRM</name>
<reference evidence="3 4" key="1">
    <citation type="journal article" date="2018" name="Environ. Microbiol.">
        <title>Novel energy conservation strategies and behaviour of Pelotomaculum schinkii driving syntrophic propionate catabolism.</title>
        <authorList>
            <person name="Hidalgo-Ahumada C.A.P."/>
            <person name="Nobu M.K."/>
            <person name="Narihiro T."/>
            <person name="Tamaki H."/>
            <person name="Liu W.T."/>
            <person name="Kamagata Y."/>
            <person name="Stams A.J.M."/>
            <person name="Imachi H."/>
            <person name="Sousa D.Z."/>
        </authorList>
    </citation>
    <scope>NUCLEOTIDE SEQUENCE [LARGE SCALE GENOMIC DNA]</scope>
    <source>
        <strain evidence="3 4">HH</strain>
    </source>
</reference>
<dbReference type="Proteomes" id="UP000298324">
    <property type="component" value="Unassembled WGS sequence"/>
</dbReference>
<feature type="signal peptide" evidence="1">
    <location>
        <begin position="1"/>
        <end position="20"/>
    </location>
</feature>
<gene>
    <name evidence="3" type="ORF">Psch_04002</name>
</gene>
<dbReference type="NCBIfam" id="NF038353">
    <property type="entry name" value="FxLYD_dom"/>
    <property type="match status" value="1"/>
</dbReference>
<dbReference type="Pfam" id="PF07833">
    <property type="entry name" value="Cu_amine_oxidN1"/>
    <property type="match status" value="1"/>
</dbReference>
<evidence type="ECO:0000259" key="2">
    <source>
        <dbReference type="Pfam" id="PF07833"/>
    </source>
</evidence>
<protein>
    <recommendedName>
        <fullName evidence="2">Copper amine oxidase-like N-terminal domain-containing protein</fullName>
    </recommendedName>
</protein>
<dbReference type="RefSeq" id="WP_190259438.1">
    <property type="nucleotide sequence ID" value="NZ_QFGA01000004.1"/>
</dbReference>
<dbReference type="InterPro" id="IPR047676">
    <property type="entry name" value="FxLYD_dom"/>
</dbReference>
<dbReference type="InterPro" id="IPR012854">
    <property type="entry name" value="Cu_amine_oxidase-like_N"/>
</dbReference>
<dbReference type="AlphaFoldDB" id="A0A4Y7R5Z2"/>
<proteinExistence type="predicted"/>